<comment type="caution">
    <text evidence="2">The sequence shown here is derived from an EMBL/GenBank/DDBJ whole genome shotgun (WGS) entry which is preliminary data.</text>
</comment>
<proteinExistence type="predicted"/>
<dbReference type="RefSeq" id="WP_139600706.1">
    <property type="nucleotide sequence ID" value="NZ_VDCQ01000003.1"/>
</dbReference>
<dbReference type="Pfam" id="PF00381">
    <property type="entry name" value="PTS-HPr"/>
    <property type="match status" value="1"/>
</dbReference>
<dbReference type="InterPro" id="IPR035895">
    <property type="entry name" value="HPr-like_sf"/>
</dbReference>
<dbReference type="InterPro" id="IPR000032">
    <property type="entry name" value="HPr-like"/>
</dbReference>
<organism evidence="2 3">
    <name type="scientific">Paenibacillus hemerocallicola</name>
    <dbReference type="NCBI Taxonomy" id="1172614"/>
    <lineage>
        <taxon>Bacteria</taxon>
        <taxon>Bacillati</taxon>
        <taxon>Bacillota</taxon>
        <taxon>Bacilli</taxon>
        <taxon>Bacillales</taxon>
        <taxon>Paenibacillaceae</taxon>
        <taxon>Paenibacillus</taxon>
    </lineage>
</organism>
<gene>
    <name evidence="2" type="ORF">FE784_03385</name>
</gene>
<protein>
    <submittedName>
        <fullName evidence="2">HPr family phosphocarrier protein</fullName>
    </submittedName>
</protein>
<keyword evidence="3" id="KW-1185">Reference proteome</keyword>
<name>A0A5C4TFE2_9BACL</name>
<evidence type="ECO:0000313" key="3">
    <source>
        <dbReference type="Proteomes" id="UP000307943"/>
    </source>
</evidence>
<dbReference type="SUPFAM" id="SSF55594">
    <property type="entry name" value="HPr-like"/>
    <property type="match status" value="1"/>
</dbReference>
<sequence length="91" mass="9988">MKLEWTIQVERETTVGQALELADIAAAYASDIRIGRPGSAFLDLKRLTGIVAFFLTVRAGQTVQLAVKGADALDALLRLRIYFGDVGHFEH</sequence>
<reference evidence="2 3" key="1">
    <citation type="submission" date="2019-05" db="EMBL/GenBank/DDBJ databases">
        <title>We sequenced the genome of Paenibacillus hemerocallicola KCTC 33185 for further insight into its adaptation and study the phylogeny of Paenibacillus.</title>
        <authorList>
            <person name="Narsing Rao M.P."/>
        </authorList>
    </citation>
    <scope>NUCLEOTIDE SEQUENCE [LARGE SCALE GENOMIC DNA]</scope>
    <source>
        <strain evidence="2 3">KCTC 33185</strain>
    </source>
</reference>
<feature type="domain" description="HPr" evidence="1">
    <location>
        <begin position="4"/>
        <end position="79"/>
    </location>
</feature>
<dbReference type="Gene3D" id="3.30.1340.10">
    <property type="entry name" value="HPr-like"/>
    <property type="match status" value="1"/>
</dbReference>
<dbReference type="EMBL" id="VDCQ01000003">
    <property type="protein sequence ID" value="TNJ67803.1"/>
    <property type="molecule type" value="Genomic_DNA"/>
</dbReference>
<dbReference type="Proteomes" id="UP000307943">
    <property type="component" value="Unassembled WGS sequence"/>
</dbReference>
<evidence type="ECO:0000313" key="2">
    <source>
        <dbReference type="EMBL" id="TNJ67803.1"/>
    </source>
</evidence>
<evidence type="ECO:0000259" key="1">
    <source>
        <dbReference type="Pfam" id="PF00381"/>
    </source>
</evidence>
<accession>A0A5C4TFE2</accession>
<dbReference type="AlphaFoldDB" id="A0A5C4TFE2"/>